<dbReference type="InterPro" id="IPR038888">
    <property type="entry name" value="CFAP36"/>
</dbReference>
<dbReference type="AlphaFoldDB" id="A0AA41NCQ1"/>
<dbReference type="InterPro" id="IPR042541">
    <property type="entry name" value="BART_sf"/>
</dbReference>
<evidence type="ECO:0000313" key="11">
    <source>
        <dbReference type="EMBL" id="MBZ3887454.1"/>
    </source>
</evidence>
<dbReference type="Gene3D" id="1.20.1520.10">
    <property type="entry name" value="ADP-ribosylation factor-like 2-binding protein, domain"/>
    <property type="match status" value="1"/>
</dbReference>
<dbReference type="InterPro" id="IPR023379">
    <property type="entry name" value="BART_dom"/>
</dbReference>
<dbReference type="EMBL" id="JAATJV010415300">
    <property type="protein sequence ID" value="MBZ3887454.1"/>
    <property type="molecule type" value="Genomic_DNA"/>
</dbReference>
<keyword evidence="5" id="KW-0963">Cytoplasm</keyword>
<evidence type="ECO:0000256" key="8">
    <source>
        <dbReference type="ARBA" id="ARBA00023273"/>
    </source>
</evidence>
<proteinExistence type="inferred from homology"/>
<keyword evidence="7" id="KW-0969">Cilium</keyword>
<evidence type="ECO:0000256" key="2">
    <source>
        <dbReference type="ARBA" id="ARBA00004496"/>
    </source>
</evidence>
<comment type="similarity">
    <text evidence="3">Belongs to the CFAP36 family.</text>
</comment>
<keyword evidence="8" id="KW-0966">Cell projection</keyword>
<evidence type="ECO:0000256" key="5">
    <source>
        <dbReference type="ARBA" id="ARBA00022490"/>
    </source>
</evidence>
<name>A0AA41NCQ1_SCICA</name>
<gene>
    <name evidence="11" type="ORF">SUZIE_193025</name>
</gene>
<evidence type="ECO:0000256" key="1">
    <source>
        <dbReference type="ARBA" id="ARBA00004138"/>
    </source>
</evidence>
<evidence type="ECO:0000256" key="9">
    <source>
        <dbReference type="ARBA" id="ARBA00031593"/>
    </source>
</evidence>
<evidence type="ECO:0000259" key="10">
    <source>
        <dbReference type="Pfam" id="PF11527"/>
    </source>
</evidence>
<dbReference type="Proteomes" id="UP001166674">
    <property type="component" value="Unassembled WGS sequence"/>
</dbReference>
<dbReference type="PANTHER" id="PTHR21532:SF0">
    <property type="entry name" value="CILIA- AND FLAGELLA-ASSOCIATED PROTEIN 36"/>
    <property type="match status" value="1"/>
</dbReference>
<dbReference type="GO" id="GO:0097546">
    <property type="term" value="C:ciliary base"/>
    <property type="evidence" value="ECO:0007669"/>
    <property type="project" value="TreeGrafter"/>
</dbReference>
<accession>A0AA41NCQ1</accession>
<sequence length="67" mass="7525">MAAEEEDEVEWVVESIAGFLRGPDWSIPILDFVEQKCEVWKIKNNSPRPVDVQRGHVIIGAGDLAAY</sequence>
<feature type="domain" description="BART" evidence="10">
    <location>
        <begin position="10"/>
        <end position="42"/>
    </location>
</feature>
<dbReference type="PANTHER" id="PTHR21532">
    <property type="entry name" value="PHOSPHODIESTERASE HL"/>
    <property type="match status" value="1"/>
</dbReference>
<evidence type="ECO:0000256" key="4">
    <source>
        <dbReference type="ARBA" id="ARBA00021815"/>
    </source>
</evidence>
<dbReference type="Pfam" id="PF11527">
    <property type="entry name" value="ARL2_Bind_BART"/>
    <property type="match status" value="1"/>
</dbReference>
<reference evidence="11" key="1">
    <citation type="submission" date="2020-03" db="EMBL/GenBank/DDBJ databases">
        <title>Studies in the Genomics of Life Span.</title>
        <authorList>
            <person name="Glass D."/>
        </authorList>
    </citation>
    <scope>NUCLEOTIDE SEQUENCE</scope>
    <source>
        <strain evidence="11">SUZIE</strain>
        <tissue evidence="11">Muscle</tissue>
    </source>
</reference>
<keyword evidence="11" id="KW-0282">Flagellum</keyword>
<comment type="subcellular location">
    <subcellularLocation>
        <location evidence="1">Cell projection</location>
        <location evidence="1">Cilium</location>
    </subcellularLocation>
    <subcellularLocation>
        <location evidence="2">Cytoplasm</location>
    </subcellularLocation>
</comment>
<evidence type="ECO:0000313" key="12">
    <source>
        <dbReference type="Proteomes" id="UP001166674"/>
    </source>
</evidence>
<protein>
    <recommendedName>
        <fullName evidence="4">Cilia- and flagella-associated protein 36</fullName>
    </recommendedName>
    <alternativeName>
        <fullName evidence="9">Coiled-coil domain-containing protein 104</fullName>
    </alternativeName>
</protein>
<evidence type="ECO:0000256" key="3">
    <source>
        <dbReference type="ARBA" id="ARBA00007460"/>
    </source>
</evidence>
<evidence type="ECO:0000256" key="7">
    <source>
        <dbReference type="ARBA" id="ARBA00023069"/>
    </source>
</evidence>
<keyword evidence="12" id="KW-1185">Reference proteome</keyword>
<keyword evidence="6" id="KW-0175">Coiled coil</keyword>
<evidence type="ECO:0000256" key="6">
    <source>
        <dbReference type="ARBA" id="ARBA00023054"/>
    </source>
</evidence>
<comment type="caution">
    <text evidence="11">The sequence shown here is derived from an EMBL/GenBank/DDBJ whole genome shotgun (WGS) entry which is preliminary data.</text>
</comment>
<dbReference type="GO" id="GO:0005930">
    <property type="term" value="C:axoneme"/>
    <property type="evidence" value="ECO:0007669"/>
    <property type="project" value="TreeGrafter"/>
</dbReference>
<organism evidence="11 12">
    <name type="scientific">Sciurus carolinensis</name>
    <name type="common">Eastern gray squirrel</name>
    <dbReference type="NCBI Taxonomy" id="30640"/>
    <lineage>
        <taxon>Eukaryota</taxon>
        <taxon>Metazoa</taxon>
        <taxon>Chordata</taxon>
        <taxon>Craniata</taxon>
        <taxon>Vertebrata</taxon>
        <taxon>Euteleostomi</taxon>
        <taxon>Mammalia</taxon>
        <taxon>Eutheria</taxon>
        <taxon>Euarchontoglires</taxon>
        <taxon>Glires</taxon>
        <taxon>Rodentia</taxon>
        <taxon>Sciuromorpha</taxon>
        <taxon>Sciuridae</taxon>
        <taxon>Sciurinae</taxon>
        <taxon>Sciurini</taxon>
        <taxon>Sciurus</taxon>
    </lineage>
</organism>